<dbReference type="InterPro" id="IPR023214">
    <property type="entry name" value="HAD_sf"/>
</dbReference>
<proteinExistence type="inferred from homology"/>
<comment type="caution">
    <text evidence="3">The sequence shown here is derived from an EMBL/GenBank/DDBJ whole genome shotgun (WGS) entry which is preliminary data.</text>
</comment>
<protein>
    <submittedName>
        <fullName evidence="3">(S)-2-haloacid dehalogenase</fullName>
    </submittedName>
</protein>
<dbReference type="PANTHER" id="PTHR43316">
    <property type="entry name" value="HYDROLASE, HALOACID DELAHOGENASE-RELATED"/>
    <property type="match status" value="1"/>
</dbReference>
<dbReference type="Gene3D" id="3.40.50.1000">
    <property type="entry name" value="HAD superfamily/HAD-like"/>
    <property type="match status" value="1"/>
</dbReference>
<dbReference type="GO" id="GO:0019120">
    <property type="term" value="F:hydrolase activity, acting on acid halide bonds, in C-halide compounds"/>
    <property type="evidence" value="ECO:0007669"/>
    <property type="project" value="InterPro"/>
</dbReference>
<gene>
    <name evidence="3" type="ORF">UF66_1429</name>
</gene>
<dbReference type="SUPFAM" id="SSF56784">
    <property type="entry name" value="HAD-like"/>
    <property type="match status" value="1"/>
</dbReference>
<name>A0A0M2NZS2_STACC</name>
<dbReference type="SFLD" id="SFLDF00045">
    <property type="entry name" value="2-haloacid_dehalogenase"/>
    <property type="match status" value="1"/>
</dbReference>
<dbReference type="InterPro" id="IPR006439">
    <property type="entry name" value="HAD-SF_hydro_IA"/>
</dbReference>
<comment type="similarity">
    <text evidence="1">Belongs to the HAD-like hydrolase superfamily. S-2-haloalkanoic acid dehalogenase family.</text>
</comment>
<dbReference type="SFLD" id="SFLDG01129">
    <property type="entry name" value="C1.5:_HAD__Beta-PGM__Phosphata"/>
    <property type="match status" value="1"/>
</dbReference>
<dbReference type="PRINTS" id="PR00413">
    <property type="entry name" value="HADHALOGNASE"/>
</dbReference>
<accession>A0A0M2NZS2</accession>
<reference evidence="3 4" key="1">
    <citation type="submission" date="2015-03" db="EMBL/GenBank/DDBJ databases">
        <title>Genome Assembly of Staphylococcus cohnii subsp. cohnii strain G22B2.</title>
        <authorList>
            <person name="Nair G."/>
            <person name="Kaur G."/>
            <person name="Khatri I."/>
            <person name="Singh N.K."/>
            <person name="Sathyabama S."/>
            <person name="Maurya S.K."/>
            <person name="Subramanian S."/>
            <person name="Agrewala J.N."/>
            <person name="Mayilraj S."/>
        </authorList>
    </citation>
    <scope>NUCLEOTIDE SEQUENCE [LARGE SCALE GENOMIC DNA]</scope>
    <source>
        <strain evidence="3 4">G22B2</strain>
    </source>
</reference>
<evidence type="ECO:0000256" key="1">
    <source>
        <dbReference type="ARBA" id="ARBA00008106"/>
    </source>
</evidence>
<organism evidence="3 4">
    <name type="scientific">Staphylococcus cohnii subsp. cohnii</name>
    <dbReference type="NCBI Taxonomy" id="74704"/>
    <lineage>
        <taxon>Bacteria</taxon>
        <taxon>Bacillati</taxon>
        <taxon>Bacillota</taxon>
        <taxon>Bacilli</taxon>
        <taxon>Bacillales</taxon>
        <taxon>Staphylococcaceae</taxon>
        <taxon>Staphylococcus</taxon>
        <taxon>Staphylococcus cohnii species complex</taxon>
    </lineage>
</organism>
<dbReference type="NCBIfam" id="TIGR01428">
    <property type="entry name" value="HAD_type_II"/>
    <property type="match status" value="1"/>
</dbReference>
<dbReference type="RefSeq" id="WP_019470045.1">
    <property type="nucleotide sequence ID" value="NZ_BKAS01000001.1"/>
</dbReference>
<dbReference type="NCBIfam" id="TIGR01493">
    <property type="entry name" value="HAD-SF-IA-v2"/>
    <property type="match status" value="1"/>
</dbReference>
<dbReference type="Pfam" id="PF00702">
    <property type="entry name" value="Hydrolase"/>
    <property type="match status" value="1"/>
</dbReference>
<dbReference type="EMBL" id="LAKJ01000002">
    <property type="protein sequence ID" value="KKI65472.1"/>
    <property type="molecule type" value="Genomic_DNA"/>
</dbReference>
<dbReference type="Proteomes" id="UP000034455">
    <property type="component" value="Unassembled WGS sequence"/>
</dbReference>
<evidence type="ECO:0000313" key="3">
    <source>
        <dbReference type="EMBL" id="KKI65472.1"/>
    </source>
</evidence>
<evidence type="ECO:0000313" key="4">
    <source>
        <dbReference type="Proteomes" id="UP000034455"/>
    </source>
</evidence>
<dbReference type="SFLD" id="SFLDS00003">
    <property type="entry name" value="Haloacid_Dehalogenase"/>
    <property type="match status" value="1"/>
</dbReference>
<dbReference type="NCBIfam" id="TIGR01549">
    <property type="entry name" value="HAD-SF-IA-v1"/>
    <property type="match status" value="1"/>
</dbReference>
<dbReference type="PATRIC" id="fig|74704.6.peg.1464"/>
<dbReference type="InterPro" id="IPR036412">
    <property type="entry name" value="HAD-like_sf"/>
</dbReference>
<dbReference type="InterPro" id="IPR023198">
    <property type="entry name" value="PGP-like_dom2"/>
</dbReference>
<dbReference type="PANTHER" id="PTHR43316:SF3">
    <property type="entry name" value="HALOACID DEHALOGENASE, TYPE II (AFU_ORTHOLOGUE AFUA_2G07750)-RELATED"/>
    <property type="match status" value="1"/>
</dbReference>
<dbReference type="InterPro" id="IPR006328">
    <property type="entry name" value="2-HAD"/>
</dbReference>
<dbReference type="SFLD" id="SFLDG01135">
    <property type="entry name" value="C1.5.6:_HAD__Beta-PGM__Phospha"/>
    <property type="match status" value="1"/>
</dbReference>
<keyword evidence="2" id="KW-0378">Hydrolase</keyword>
<sequence>MYKAIIFDVYGTLFDMSSLKKGMTQFDDEQATSISKLWRKTQLNHMFLKQIMQRYISFDELTKEALRYTMDEHKIQYDREDINRLFDAFLNLEYFYEVPKILAQLNNMDMDVGILSNGNDNMLRPLIDNSELGENINTVMSVNEIKQYKPSPASYALILKYHHLKREEILFVSSNSWDVTGATNFGFDTAWVNRQNGHFDYNGQNPTITVNNLNELINWLEMNK</sequence>
<dbReference type="Gene3D" id="1.10.150.240">
    <property type="entry name" value="Putative phosphatase, domain 2"/>
    <property type="match status" value="1"/>
</dbReference>
<evidence type="ECO:0000256" key="2">
    <source>
        <dbReference type="ARBA" id="ARBA00022801"/>
    </source>
</evidence>
<dbReference type="CDD" id="cd02588">
    <property type="entry name" value="HAD_L2-DEX"/>
    <property type="match status" value="1"/>
</dbReference>
<dbReference type="GeneID" id="58096596"/>
<dbReference type="AlphaFoldDB" id="A0A0M2NZS2"/>
<dbReference type="InterPro" id="IPR051540">
    <property type="entry name" value="S-2-haloacid_dehalogenase"/>
</dbReference>